<evidence type="ECO:0000256" key="1">
    <source>
        <dbReference type="SAM" id="Phobius"/>
    </source>
</evidence>
<accession>F7YHB0</accession>
<evidence type="ECO:0000313" key="3">
    <source>
        <dbReference type="Proteomes" id="UP000001623"/>
    </source>
</evidence>
<organism evidence="2 3">
    <name type="scientific">Mesorhizobium opportunistum (strain LMG 24607 / HAMBI 3007 / WSM2075)</name>
    <dbReference type="NCBI Taxonomy" id="536019"/>
    <lineage>
        <taxon>Bacteria</taxon>
        <taxon>Pseudomonadati</taxon>
        <taxon>Pseudomonadota</taxon>
        <taxon>Alphaproteobacteria</taxon>
        <taxon>Hyphomicrobiales</taxon>
        <taxon>Phyllobacteriaceae</taxon>
        <taxon>Mesorhizobium</taxon>
    </lineage>
</organism>
<reference evidence="2 3" key="1">
    <citation type="submission" date="2010-10" db="EMBL/GenBank/DDBJ databases">
        <title>Complete sequence of Mesorhizobium opportunistum WSM2075.</title>
        <authorList>
            <consortium name="US DOE Joint Genome Institute"/>
            <person name="Lucas S."/>
            <person name="Copeland A."/>
            <person name="Lapidus A."/>
            <person name="Cheng J.-F."/>
            <person name="Bruce D."/>
            <person name="Goodwin L."/>
            <person name="Pitluck S."/>
            <person name="Chertkov O."/>
            <person name="Misra M."/>
            <person name="Detter J.C."/>
            <person name="Han C."/>
            <person name="Tapia R."/>
            <person name="Land M."/>
            <person name="Hauser L."/>
            <person name="Kyrpides N."/>
            <person name="Ovchinnikova G."/>
            <person name="Mavrommatis K.M."/>
            <person name="Tiwari R.P."/>
            <person name="Howieson J.G."/>
            <person name="O'Hara G.W."/>
            <person name="Nandasena K.G."/>
            <person name="Woyke T."/>
        </authorList>
    </citation>
    <scope>NUCLEOTIDE SEQUENCE [LARGE SCALE GENOMIC DNA]</scope>
    <source>
        <strain evidence="3">LMG 24607 / HAMBI 3007 / WSM2075</strain>
    </source>
</reference>
<protein>
    <submittedName>
        <fullName evidence="2">Uncharacterized protein</fullName>
    </submittedName>
</protein>
<keyword evidence="1" id="KW-0472">Membrane</keyword>
<evidence type="ECO:0000313" key="2">
    <source>
        <dbReference type="EMBL" id="AEH89210.1"/>
    </source>
</evidence>
<dbReference type="EMBL" id="CP002279">
    <property type="protein sequence ID" value="AEH89210.1"/>
    <property type="molecule type" value="Genomic_DNA"/>
</dbReference>
<name>F7YHB0_MESOW</name>
<dbReference type="AlphaFoldDB" id="F7YHB0"/>
<dbReference type="HOGENOM" id="CLU_2974218_0_0_5"/>
<feature type="transmembrane region" description="Helical" evidence="1">
    <location>
        <begin position="6"/>
        <end position="28"/>
    </location>
</feature>
<sequence length="58" mass="5714">MLASGSTAFAAAAAIAGSILVALPLMAFNNRWVQALGALFDKVGRSRPSAAAPAAAKA</sequence>
<keyword evidence="1" id="KW-0812">Transmembrane</keyword>
<dbReference type="STRING" id="536019.Mesop_4790"/>
<dbReference type="KEGG" id="mop:Mesop_4790"/>
<keyword evidence="1" id="KW-1133">Transmembrane helix</keyword>
<gene>
    <name evidence="2" type="ordered locus">Mesop_4790</name>
</gene>
<proteinExistence type="predicted"/>
<dbReference type="Proteomes" id="UP000001623">
    <property type="component" value="Chromosome"/>
</dbReference>